<gene>
    <name evidence="1" type="ORF">AS156_19055</name>
</gene>
<evidence type="ECO:0000313" key="1">
    <source>
        <dbReference type="EMBL" id="KWV48561.1"/>
    </source>
</evidence>
<dbReference type="PANTHER" id="PTHR36932">
    <property type="entry name" value="CAPSULAR POLYSACCHARIDE BIOSYNTHESIS PROTEIN"/>
    <property type="match status" value="1"/>
</dbReference>
<accession>A0A125Q6P4</accession>
<protein>
    <recommendedName>
        <fullName evidence="3">Phenylacetate-CoA ligase</fullName>
    </recommendedName>
</protein>
<keyword evidence="2" id="KW-1185">Reference proteome</keyword>
<evidence type="ECO:0000313" key="2">
    <source>
        <dbReference type="Proteomes" id="UP000057737"/>
    </source>
</evidence>
<dbReference type="InterPro" id="IPR053158">
    <property type="entry name" value="CapK_Type1_Caps_Biosynth"/>
</dbReference>
<dbReference type="Gene3D" id="3.40.50.12780">
    <property type="entry name" value="N-terminal domain of ligase-like"/>
    <property type="match status" value="1"/>
</dbReference>
<dbReference type="PANTHER" id="PTHR36932:SF1">
    <property type="entry name" value="CAPSULAR POLYSACCHARIDE BIOSYNTHESIS PROTEIN"/>
    <property type="match status" value="1"/>
</dbReference>
<comment type="caution">
    <text evidence="1">The sequence shown here is derived from an EMBL/GenBank/DDBJ whole genome shotgun (WGS) entry which is preliminary data.</text>
</comment>
<dbReference type="Proteomes" id="UP000057737">
    <property type="component" value="Unassembled WGS sequence"/>
</dbReference>
<reference evidence="1 2" key="1">
    <citation type="submission" date="2015-11" db="EMBL/GenBank/DDBJ databases">
        <title>Draft Genome Sequence of the Strain BR 10303 (Bradyrhizobium sp.) isolated from nodules of Centrolobium paraense.</title>
        <authorList>
            <person name="Zelli J.E."/>
            <person name="Simoes-Araujo J.L."/>
            <person name="Barauna A.C."/>
            <person name="Silva K."/>
        </authorList>
    </citation>
    <scope>NUCLEOTIDE SEQUENCE [LARGE SCALE GENOMIC DNA]</scope>
    <source>
        <strain evidence="1 2">BR 10303</strain>
    </source>
</reference>
<evidence type="ECO:0008006" key="3">
    <source>
        <dbReference type="Google" id="ProtNLM"/>
    </source>
</evidence>
<dbReference type="EMBL" id="LNCU01000107">
    <property type="protein sequence ID" value="KWV48561.1"/>
    <property type="molecule type" value="Genomic_DNA"/>
</dbReference>
<name>A0A125Q6P4_9BRAD</name>
<dbReference type="SUPFAM" id="SSF56801">
    <property type="entry name" value="Acetyl-CoA synthetase-like"/>
    <property type="match status" value="1"/>
</dbReference>
<organism evidence="1 2">
    <name type="scientific">Bradyrhizobium macuxiense</name>
    <dbReference type="NCBI Taxonomy" id="1755647"/>
    <lineage>
        <taxon>Bacteria</taxon>
        <taxon>Pseudomonadati</taxon>
        <taxon>Pseudomonadota</taxon>
        <taxon>Alphaproteobacteria</taxon>
        <taxon>Hyphomicrobiales</taxon>
        <taxon>Nitrobacteraceae</taxon>
        <taxon>Bradyrhizobium</taxon>
    </lineage>
</organism>
<proteinExistence type="predicted"/>
<dbReference type="InterPro" id="IPR042099">
    <property type="entry name" value="ANL_N_sf"/>
</dbReference>
<dbReference type="AlphaFoldDB" id="A0A125Q6P4"/>
<sequence length="494" mass="55218">MELMMTSSIATRGSDCGELVLVPTHDQPAATLVPEQVNDTGVPQRQFWETEHTRPDFQPSGDAAPELVAATENYLGECLRHPYLPVSEIRARQFARIKELVELAYRDIPVYRAKYDAAGFKPEHLRDYDDIGKIPVITKAELVAAFPDQCVNRKYKPENLFPTRSSGSSGQTLLIRVDYDAVITDTIQGVRQFVMQSGGNYRAEDLLAHVYTVPWWFDSIGGDYPTAFISNLIPPARVAQHLRYLGPKILSLYPSSLDALMPHVDEFRASLNLAVTHSEYSSRAARQEWSRQLGVPVLDEYSSEEATRIALEMPDGRYHVCEDTVHLDVLDPITMEPQAPGQSGIAVITNLLNEAMPFIRYVQGDYITQPANPVASDINWSQIASIDGRLNDAFINRDGRKVPAGSILDATYRWMFDCNLHLAQFEIVQRGVDLVEARVVLGADTPVARLHASVAHLEDLLAASLEHPVRVQAHALEVFPPRAGKRRPIRREMA</sequence>